<dbReference type="PANTHER" id="PTHR47074:SF71">
    <property type="entry name" value="RNASE H TYPE-1 DOMAIN-CONTAINING PROTEIN"/>
    <property type="match status" value="1"/>
</dbReference>
<reference evidence="2 3" key="1">
    <citation type="submission" date="2024-01" db="EMBL/GenBank/DDBJ databases">
        <title>The complete chloroplast genome sequence of Lithospermum erythrorhizon: insights into the phylogenetic relationship among Boraginaceae species and the maternal lineages of purple gromwells.</title>
        <authorList>
            <person name="Okada T."/>
            <person name="Watanabe K."/>
        </authorList>
    </citation>
    <scope>NUCLEOTIDE SEQUENCE [LARGE SCALE GENOMIC DNA]</scope>
</reference>
<dbReference type="Proteomes" id="UP001454036">
    <property type="component" value="Unassembled WGS sequence"/>
</dbReference>
<dbReference type="InterPro" id="IPR052929">
    <property type="entry name" value="RNase_H-like_EbsB-rel"/>
</dbReference>
<protein>
    <recommendedName>
        <fullName evidence="1">RNase H type-1 domain-containing protein</fullName>
    </recommendedName>
</protein>
<evidence type="ECO:0000313" key="3">
    <source>
        <dbReference type="Proteomes" id="UP001454036"/>
    </source>
</evidence>
<sequence>MEVLPSYIVAHILNIHIPTDGHDKAIWKLSMHGDFTIKSMWNKILSHSHVDPCLAYVWHNAIPTSVSAHMWRLLKYGGWDHAFSELGIKIPKFKRSPPLALIWQKHAECVIKLNVDGSYVHQGLARSRGIFRDYRGQICSDLGWKKVIIKTDSMEVIDNVIKRRGAWRLNHLVDKITHLLERNRNIIQYVIRDVNSVAD</sequence>
<comment type="caution">
    <text evidence="2">The sequence shown here is derived from an EMBL/GenBank/DDBJ whole genome shotgun (WGS) entry which is preliminary data.</text>
</comment>
<accession>A0AAV3Q8H2</accession>
<feature type="domain" description="RNase H type-1" evidence="1">
    <location>
        <begin position="137"/>
        <end position="199"/>
    </location>
</feature>
<dbReference type="GO" id="GO:0004523">
    <property type="term" value="F:RNA-DNA hybrid ribonuclease activity"/>
    <property type="evidence" value="ECO:0007669"/>
    <property type="project" value="InterPro"/>
</dbReference>
<dbReference type="EMBL" id="BAABME010003424">
    <property type="protein sequence ID" value="GAA0158748.1"/>
    <property type="molecule type" value="Genomic_DNA"/>
</dbReference>
<keyword evidence="3" id="KW-1185">Reference proteome</keyword>
<dbReference type="InterPro" id="IPR002156">
    <property type="entry name" value="RNaseH_domain"/>
</dbReference>
<dbReference type="AlphaFoldDB" id="A0AAV3Q8H2"/>
<dbReference type="Pfam" id="PF13456">
    <property type="entry name" value="RVT_3"/>
    <property type="match status" value="1"/>
</dbReference>
<organism evidence="2 3">
    <name type="scientific">Lithospermum erythrorhizon</name>
    <name type="common">Purple gromwell</name>
    <name type="synonym">Lithospermum officinale var. erythrorhizon</name>
    <dbReference type="NCBI Taxonomy" id="34254"/>
    <lineage>
        <taxon>Eukaryota</taxon>
        <taxon>Viridiplantae</taxon>
        <taxon>Streptophyta</taxon>
        <taxon>Embryophyta</taxon>
        <taxon>Tracheophyta</taxon>
        <taxon>Spermatophyta</taxon>
        <taxon>Magnoliopsida</taxon>
        <taxon>eudicotyledons</taxon>
        <taxon>Gunneridae</taxon>
        <taxon>Pentapetalae</taxon>
        <taxon>asterids</taxon>
        <taxon>lamiids</taxon>
        <taxon>Boraginales</taxon>
        <taxon>Boraginaceae</taxon>
        <taxon>Boraginoideae</taxon>
        <taxon>Lithospermeae</taxon>
        <taxon>Lithospermum</taxon>
    </lineage>
</organism>
<evidence type="ECO:0000313" key="2">
    <source>
        <dbReference type="EMBL" id="GAA0158748.1"/>
    </source>
</evidence>
<dbReference type="PANTHER" id="PTHR47074">
    <property type="entry name" value="BNAC02G40300D PROTEIN"/>
    <property type="match status" value="1"/>
</dbReference>
<gene>
    <name evidence="2" type="ORF">LIER_15693</name>
</gene>
<evidence type="ECO:0000259" key="1">
    <source>
        <dbReference type="Pfam" id="PF13456"/>
    </source>
</evidence>
<proteinExistence type="predicted"/>
<dbReference type="GO" id="GO:0003676">
    <property type="term" value="F:nucleic acid binding"/>
    <property type="evidence" value="ECO:0007669"/>
    <property type="project" value="InterPro"/>
</dbReference>
<name>A0AAV3Q8H2_LITER</name>